<evidence type="ECO:0000256" key="5">
    <source>
        <dbReference type="ARBA" id="ARBA00022771"/>
    </source>
</evidence>
<keyword evidence="5 9" id="KW-0863">Zinc-finger</keyword>
<dbReference type="InterPro" id="IPR001841">
    <property type="entry name" value="Znf_RING"/>
</dbReference>
<dbReference type="FunFam" id="3.30.40.10:FF:000127">
    <property type="entry name" value="E3 ubiquitin-protein ligase RNF181"/>
    <property type="match status" value="1"/>
</dbReference>
<evidence type="ECO:0000256" key="3">
    <source>
        <dbReference type="ARBA" id="ARBA00022679"/>
    </source>
</evidence>
<dbReference type="PROSITE" id="PS50089">
    <property type="entry name" value="ZF_RING_2"/>
    <property type="match status" value="1"/>
</dbReference>
<evidence type="ECO:0000313" key="11">
    <source>
        <dbReference type="EMBL" id="PVD39167.1"/>
    </source>
</evidence>
<dbReference type="GO" id="GO:0008270">
    <property type="term" value="F:zinc ion binding"/>
    <property type="evidence" value="ECO:0007669"/>
    <property type="project" value="UniProtKB-KW"/>
</dbReference>
<keyword evidence="3" id="KW-0808">Transferase</keyword>
<dbReference type="PANTHER" id="PTHR45931:SF3">
    <property type="entry name" value="RING ZINC FINGER-CONTAINING PROTEIN"/>
    <property type="match status" value="1"/>
</dbReference>
<feature type="domain" description="RING-type" evidence="10">
    <location>
        <begin position="78"/>
        <end position="119"/>
    </location>
</feature>
<dbReference type="GO" id="GO:0005634">
    <property type="term" value="C:nucleus"/>
    <property type="evidence" value="ECO:0007669"/>
    <property type="project" value="TreeGrafter"/>
</dbReference>
<keyword evidence="6" id="KW-0833">Ubl conjugation pathway</keyword>
<evidence type="ECO:0000256" key="6">
    <source>
        <dbReference type="ARBA" id="ARBA00022786"/>
    </source>
</evidence>
<name>A0A2T7Q0J9_POMCA</name>
<evidence type="ECO:0000256" key="8">
    <source>
        <dbReference type="ARBA" id="ARBA00038197"/>
    </source>
</evidence>
<dbReference type="GO" id="GO:0016567">
    <property type="term" value="P:protein ubiquitination"/>
    <property type="evidence" value="ECO:0007669"/>
    <property type="project" value="UniProtKB-ARBA"/>
</dbReference>
<evidence type="ECO:0000313" key="12">
    <source>
        <dbReference type="Proteomes" id="UP000245119"/>
    </source>
</evidence>
<dbReference type="SMART" id="SM00184">
    <property type="entry name" value="RING"/>
    <property type="match status" value="1"/>
</dbReference>
<comment type="catalytic activity">
    <reaction evidence="1">
        <text>S-ubiquitinyl-[E2 ubiquitin-conjugating enzyme]-L-cysteine + [acceptor protein]-L-lysine = [E2 ubiquitin-conjugating enzyme]-L-cysteine + N(6)-ubiquitinyl-[acceptor protein]-L-lysine.</text>
        <dbReference type="EC" id="2.3.2.27"/>
    </reaction>
</comment>
<dbReference type="Pfam" id="PF13639">
    <property type="entry name" value="zf-RING_2"/>
    <property type="match status" value="1"/>
</dbReference>
<dbReference type="InterPro" id="IPR013083">
    <property type="entry name" value="Znf_RING/FYVE/PHD"/>
</dbReference>
<evidence type="ECO:0000256" key="9">
    <source>
        <dbReference type="PROSITE-ProRule" id="PRU00175"/>
    </source>
</evidence>
<evidence type="ECO:0000256" key="1">
    <source>
        <dbReference type="ARBA" id="ARBA00000900"/>
    </source>
</evidence>
<keyword evidence="4" id="KW-0479">Metal-binding</keyword>
<evidence type="ECO:0000256" key="2">
    <source>
        <dbReference type="ARBA" id="ARBA00012483"/>
    </source>
</evidence>
<reference evidence="11 12" key="1">
    <citation type="submission" date="2018-04" db="EMBL/GenBank/DDBJ databases">
        <title>The genome of golden apple snail Pomacea canaliculata provides insight into stress tolerance and invasive adaptation.</title>
        <authorList>
            <person name="Liu C."/>
            <person name="Liu B."/>
            <person name="Ren Y."/>
            <person name="Zhang Y."/>
            <person name="Wang H."/>
            <person name="Li S."/>
            <person name="Jiang F."/>
            <person name="Yin L."/>
            <person name="Zhang G."/>
            <person name="Qian W."/>
            <person name="Fan W."/>
        </authorList>
    </citation>
    <scope>NUCLEOTIDE SEQUENCE [LARGE SCALE GENOMIC DNA]</scope>
    <source>
        <strain evidence="11">SZHN2017</strain>
        <tissue evidence="11">Muscle</tissue>
    </source>
</reference>
<gene>
    <name evidence="11" type="ORF">C0Q70_01795</name>
</gene>
<dbReference type="GO" id="GO:0061630">
    <property type="term" value="F:ubiquitin protein ligase activity"/>
    <property type="evidence" value="ECO:0007669"/>
    <property type="project" value="UniProtKB-EC"/>
</dbReference>
<comment type="similarity">
    <text evidence="8">Belongs to the RNF181 family.</text>
</comment>
<dbReference type="AlphaFoldDB" id="A0A2T7Q0J9"/>
<dbReference type="SUPFAM" id="SSF57850">
    <property type="entry name" value="RING/U-box"/>
    <property type="match status" value="1"/>
</dbReference>
<evidence type="ECO:0000256" key="7">
    <source>
        <dbReference type="ARBA" id="ARBA00022833"/>
    </source>
</evidence>
<dbReference type="Proteomes" id="UP000245119">
    <property type="component" value="Linkage Group LG1"/>
</dbReference>
<keyword evidence="7" id="KW-0862">Zinc</keyword>
<accession>A0A2T7Q0J9</accession>
<proteinExistence type="inferred from homology"/>
<dbReference type="EMBL" id="PZQS01000001">
    <property type="protein sequence ID" value="PVD39167.1"/>
    <property type="molecule type" value="Genomic_DNA"/>
</dbReference>
<dbReference type="STRING" id="400727.A0A2T7Q0J9"/>
<comment type="caution">
    <text evidence="11">The sequence shown here is derived from an EMBL/GenBank/DDBJ whole genome shotgun (WGS) entry which is preliminary data.</text>
</comment>
<dbReference type="PANTHER" id="PTHR45931">
    <property type="entry name" value="SI:CH211-59O9.10"/>
    <property type="match status" value="1"/>
</dbReference>
<dbReference type="OrthoDB" id="21204at2759"/>
<dbReference type="InterPro" id="IPR051834">
    <property type="entry name" value="RING_finger_E3_ligase"/>
</dbReference>
<evidence type="ECO:0000259" key="10">
    <source>
        <dbReference type="PROSITE" id="PS50089"/>
    </source>
</evidence>
<sequence length="155" mass="17674">MASYFDEHDTNSGDAQTENDALALARMLLMMGFGDEWNAEFERMFGGNRKIPPASAKSIQDLETKFVSSSLAAQGLQCPVCLTEFDEEDELKVLPCNHQFHTKCIITWLQKVCSCPVCRHELPTDDPDYEAYKKEKARAKQREFELETLHNSMFA</sequence>
<evidence type="ECO:0000256" key="4">
    <source>
        <dbReference type="ARBA" id="ARBA00022723"/>
    </source>
</evidence>
<dbReference type="EC" id="2.3.2.27" evidence="2"/>
<dbReference type="OMA" id="KKANSCP"/>
<dbReference type="CDD" id="cd16669">
    <property type="entry name" value="RING-H2_RNF181"/>
    <property type="match status" value="1"/>
</dbReference>
<dbReference type="Gene3D" id="3.30.40.10">
    <property type="entry name" value="Zinc/RING finger domain, C3HC4 (zinc finger)"/>
    <property type="match status" value="1"/>
</dbReference>
<organism evidence="11 12">
    <name type="scientific">Pomacea canaliculata</name>
    <name type="common">Golden apple snail</name>
    <dbReference type="NCBI Taxonomy" id="400727"/>
    <lineage>
        <taxon>Eukaryota</taxon>
        <taxon>Metazoa</taxon>
        <taxon>Spiralia</taxon>
        <taxon>Lophotrochozoa</taxon>
        <taxon>Mollusca</taxon>
        <taxon>Gastropoda</taxon>
        <taxon>Caenogastropoda</taxon>
        <taxon>Architaenioglossa</taxon>
        <taxon>Ampullarioidea</taxon>
        <taxon>Ampullariidae</taxon>
        <taxon>Pomacea</taxon>
    </lineage>
</organism>
<protein>
    <recommendedName>
        <fullName evidence="2">RING-type E3 ubiquitin transferase</fullName>
        <ecNumber evidence="2">2.3.2.27</ecNumber>
    </recommendedName>
</protein>
<keyword evidence="12" id="KW-1185">Reference proteome</keyword>
<dbReference type="GO" id="GO:0006511">
    <property type="term" value="P:ubiquitin-dependent protein catabolic process"/>
    <property type="evidence" value="ECO:0007669"/>
    <property type="project" value="TreeGrafter"/>
</dbReference>